<keyword evidence="11" id="KW-1185">Reference proteome</keyword>
<dbReference type="GO" id="GO:0005524">
    <property type="term" value="F:ATP binding"/>
    <property type="evidence" value="ECO:0007669"/>
    <property type="project" value="UniProtKB-KW"/>
</dbReference>
<keyword evidence="8" id="KW-0812">Transmembrane</keyword>
<keyword evidence="4" id="KW-0547">Nucleotide-binding</keyword>
<dbReference type="GO" id="GO:0004673">
    <property type="term" value="F:protein histidine kinase activity"/>
    <property type="evidence" value="ECO:0007669"/>
    <property type="project" value="UniProtKB-EC"/>
</dbReference>
<keyword evidence="3" id="KW-0808">Transferase</keyword>
<dbReference type="Pfam" id="PF02518">
    <property type="entry name" value="HATPase_c"/>
    <property type="match status" value="1"/>
</dbReference>
<evidence type="ECO:0000259" key="9">
    <source>
        <dbReference type="PROSITE" id="PS50109"/>
    </source>
</evidence>
<feature type="transmembrane region" description="Helical" evidence="8">
    <location>
        <begin position="184"/>
        <end position="201"/>
    </location>
</feature>
<dbReference type="Gene3D" id="3.30.565.10">
    <property type="entry name" value="Histidine kinase-like ATPase, C-terminal domain"/>
    <property type="match status" value="1"/>
</dbReference>
<keyword evidence="7" id="KW-0902">Two-component regulatory system</keyword>
<evidence type="ECO:0000256" key="7">
    <source>
        <dbReference type="ARBA" id="ARBA00023012"/>
    </source>
</evidence>
<dbReference type="HOGENOM" id="CLU_026768_0_0_9"/>
<evidence type="ECO:0000313" key="11">
    <source>
        <dbReference type="Proteomes" id="UP000003494"/>
    </source>
</evidence>
<keyword evidence="5 10" id="KW-0418">Kinase</keyword>
<reference evidence="10" key="1">
    <citation type="submission" date="2009-04" db="EMBL/GenBank/DDBJ databases">
        <authorList>
            <person name="Weinstock G."/>
            <person name="Sodergren E."/>
            <person name="Clifton S."/>
            <person name="Fulton L."/>
            <person name="Fulton B."/>
            <person name="Courtney L."/>
            <person name="Fronick C."/>
            <person name="Harrison M."/>
            <person name="Strong C."/>
            <person name="Farmer C."/>
            <person name="Delahaunty K."/>
            <person name="Markovic C."/>
            <person name="Hall O."/>
            <person name="Minx P."/>
            <person name="Tomlinson C."/>
            <person name="Mitreva M."/>
            <person name="Nelson J."/>
            <person name="Hou S."/>
            <person name="Wollam A."/>
            <person name="Pepin K.H."/>
            <person name="Johnson M."/>
            <person name="Bhonagiri V."/>
            <person name="Nash W.E."/>
            <person name="Warren W."/>
            <person name="Chinwalla A."/>
            <person name="Mardis E.R."/>
            <person name="Wilson R.K."/>
        </authorList>
    </citation>
    <scope>NUCLEOTIDE SEQUENCE [LARGE SCALE GENOMIC DNA]</scope>
    <source>
        <strain evidence="10">DSM 14600</strain>
    </source>
</reference>
<dbReference type="RefSeq" id="WP_006905252.1">
    <property type="nucleotide sequence ID" value="NZ_GG665866.1"/>
</dbReference>
<evidence type="ECO:0000256" key="3">
    <source>
        <dbReference type="ARBA" id="ARBA00022679"/>
    </source>
</evidence>
<dbReference type="InterPro" id="IPR005467">
    <property type="entry name" value="His_kinase_dom"/>
</dbReference>
<proteinExistence type="predicted"/>
<evidence type="ECO:0000256" key="6">
    <source>
        <dbReference type="ARBA" id="ARBA00022840"/>
    </source>
</evidence>
<evidence type="ECO:0000313" key="10">
    <source>
        <dbReference type="EMBL" id="EEP28864.1"/>
    </source>
</evidence>
<comment type="caution">
    <text evidence="10">The sequence shown here is derived from an EMBL/GenBank/DDBJ whole genome shotgun (WGS) entry which is preliminary data.</text>
</comment>
<dbReference type="InterPro" id="IPR036890">
    <property type="entry name" value="HATPase_C_sf"/>
</dbReference>
<feature type="transmembrane region" description="Helical" evidence="8">
    <location>
        <begin position="36"/>
        <end position="54"/>
    </location>
</feature>
<dbReference type="SUPFAM" id="SSF55874">
    <property type="entry name" value="ATPase domain of HSP90 chaperone/DNA topoisomerase II/histidine kinase"/>
    <property type="match status" value="1"/>
</dbReference>
<organism evidence="10 11">
    <name type="scientific">Shuttleworthella satelles DSM 14600</name>
    <dbReference type="NCBI Taxonomy" id="626523"/>
    <lineage>
        <taxon>Bacteria</taxon>
        <taxon>Bacillati</taxon>
        <taxon>Bacillota</taxon>
        <taxon>Clostridia</taxon>
        <taxon>Lachnospirales</taxon>
        <taxon>Lachnospiraceae</taxon>
        <taxon>Shuttleworthella</taxon>
    </lineage>
</organism>
<dbReference type="Proteomes" id="UP000003494">
    <property type="component" value="Unassembled WGS sequence"/>
</dbReference>
<feature type="transmembrane region" description="Helical" evidence="8">
    <location>
        <begin position="89"/>
        <end position="108"/>
    </location>
</feature>
<name>C4GA60_9FIRM</name>
<dbReference type="EMBL" id="ACIP02000001">
    <property type="protein sequence ID" value="EEP28864.1"/>
    <property type="molecule type" value="Genomic_DNA"/>
</dbReference>
<keyword evidence="8" id="KW-0472">Membrane</keyword>
<dbReference type="STRING" id="626523.GCWU000342_00213"/>
<dbReference type="EC" id="2.7.13.3" evidence="2"/>
<dbReference type="InterPro" id="IPR003594">
    <property type="entry name" value="HATPase_dom"/>
</dbReference>
<evidence type="ECO:0000256" key="8">
    <source>
        <dbReference type="SAM" id="Phobius"/>
    </source>
</evidence>
<protein>
    <recommendedName>
        <fullName evidence="2">histidine kinase</fullName>
        <ecNumber evidence="2">2.7.13.3</ecNumber>
    </recommendedName>
</protein>
<dbReference type="InterPro" id="IPR050980">
    <property type="entry name" value="2C_sensor_his_kinase"/>
</dbReference>
<feature type="domain" description="Histidine kinase" evidence="9">
    <location>
        <begin position="283"/>
        <end position="496"/>
    </location>
</feature>
<keyword evidence="6" id="KW-0067">ATP-binding</keyword>
<dbReference type="InterPro" id="IPR004358">
    <property type="entry name" value="Sig_transdc_His_kin-like_C"/>
</dbReference>
<keyword evidence="8" id="KW-1133">Transmembrane helix</keyword>
<feature type="transmembrane region" description="Helical" evidence="8">
    <location>
        <begin position="237"/>
        <end position="256"/>
    </location>
</feature>
<evidence type="ECO:0000256" key="5">
    <source>
        <dbReference type="ARBA" id="ARBA00022777"/>
    </source>
</evidence>
<accession>C4GA60</accession>
<dbReference type="GO" id="GO:0000160">
    <property type="term" value="P:phosphorelay signal transduction system"/>
    <property type="evidence" value="ECO:0007669"/>
    <property type="project" value="UniProtKB-KW"/>
</dbReference>
<dbReference type="PANTHER" id="PTHR44936:SF10">
    <property type="entry name" value="SENSOR PROTEIN RSTB"/>
    <property type="match status" value="1"/>
</dbReference>
<sequence>MLIIVVTISTFVVLFTTIMRRHSFPLVLSVMNVANLLHVSCIVLYIAIMGGLASRDVRLLFLNERIMRWMHQLPVNLYHLGYLTSVSRLMVPCFLVMTALALSMNRYIRDQRRKIYLFAVAPTLLLAMLYYPDIYKWMIYRQIHMLSLLVRCSFAWIVAELLVSFGILLYEYYEISIPVFRKNFLYILIAIVSQMLVYLIFATKDPAQIYNLFITEYLNLGISNYISPSLSSTGWDILILLVIAGALIGAWGIVRYEHFQYSEEREYAVLEKQFSAADMGISVFAHSMKNQILSAQVLHKRMRRELRKDKPDLRQLKDYEEEMARLNDSMKAHIDEYYATINSKHLILALTNAREVADAAISKFHEKYPGVSIRRDFQTGNRVLVDFSLFSEAIYNLLVNACEATAGIEGPARISLTIRAERMWVVFAVTDNGIGVPDKMRRKIFQPFLTSKSKDSSWGMGLFYTNRIVRQHMGHLRMESKSGEGSTFMILLPALTAGRKPEMRAAGKKEGN</sequence>
<dbReference type="eggNOG" id="COG5000">
    <property type="taxonomic scope" value="Bacteria"/>
</dbReference>
<dbReference type="AlphaFoldDB" id="C4GA60"/>
<evidence type="ECO:0000256" key="4">
    <source>
        <dbReference type="ARBA" id="ARBA00022741"/>
    </source>
</evidence>
<gene>
    <name evidence="10" type="ORF">GCWU000342_00213</name>
</gene>
<evidence type="ECO:0000256" key="2">
    <source>
        <dbReference type="ARBA" id="ARBA00012438"/>
    </source>
</evidence>
<dbReference type="PANTHER" id="PTHR44936">
    <property type="entry name" value="SENSOR PROTEIN CREC"/>
    <property type="match status" value="1"/>
</dbReference>
<dbReference type="PROSITE" id="PS50109">
    <property type="entry name" value="HIS_KIN"/>
    <property type="match status" value="1"/>
</dbReference>
<comment type="catalytic activity">
    <reaction evidence="1">
        <text>ATP + protein L-histidine = ADP + protein N-phospho-L-histidine.</text>
        <dbReference type="EC" id="2.7.13.3"/>
    </reaction>
</comment>
<dbReference type="SMART" id="SM00387">
    <property type="entry name" value="HATPase_c"/>
    <property type="match status" value="1"/>
</dbReference>
<dbReference type="PRINTS" id="PR00344">
    <property type="entry name" value="BCTRLSENSOR"/>
</dbReference>
<evidence type="ECO:0000256" key="1">
    <source>
        <dbReference type="ARBA" id="ARBA00000085"/>
    </source>
</evidence>
<feature type="transmembrane region" description="Helical" evidence="8">
    <location>
        <begin position="154"/>
        <end position="172"/>
    </location>
</feature>
<feature type="transmembrane region" description="Helical" evidence="8">
    <location>
        <begin position="115"/>
        <end position="134"/>
    </location>
</feature>